<dbReference type="KEGG" id="bspl:114860828"/>
<dbReference type="GO" id="GO:0005634">
    <property type="term" value="C:nucleus"/>
    <property type="evidence" value="ECO:0007669"/>
    <property type="project" value="UniProtKB-SubCell"/>
</dbReference>
<feature type="compositionally biased region" description="Basic and acidic residues" evidence="4">
    <location>
        <begin position="114"/>
        <end position="124"/>
    </location>
</feature>
<feature type="compositionally biased region" description="Basic and acidic residues" evidence="4">
    <location>
        <begin position="222"/>
        <end position="252"/>
    </location>
</feature>
<feature type="region of interest" description="Disordered" evidence="4">
    <location>
        <begin position="374"/>
        <end position="437"/>
    </location>
</feature>
<evidence type="ECO:0000313" key="6">
    <source>
        <dbReference type="Proteomes" id="UP000515150"/>
    </source>
</evidence>
<feature type="compositionally biased region" description="Basic and acidic residues" evidence="4">
    <location>
        <begin position="171"/>
        <end position="185"/>
    </location>
</feature>
<feature type="region of interest" description="Disordered" evidence="4">
    <location>
        <begin position="63"/>
        <end position="297"/>
    </location>
</feature>
<organism evidence="6 7">
    <name type="scientific">Betta splendens</name>
    <name type="common">Siamese fighting fish</name>
    <dbReference type="NCBI Taxonomy" id="158456"/>
    <lineage>
        <taxon>Eukaryota</taxon>
        <taxon>Metazoa</taxon>
        <taxon>Chordata</taxon>
        <taxon>Craniata</taxon>
        <taxon>Vertebrata</taxon>
        <taxon>Euteleostomi</taxon>
        <taxon>Actinopterygii</taxon>
        <taxon>Neopterygii</taxon>
        <taxon>Teleostei</taxon>
        <taxon>Neoteleostei</taxon>
        <taxon>Acanthomorphata</taxon>
        <taxon>Anabantaria</taxon>
        <taxon>Anabantiformes</taxon>
        <taxon>Anabantoidei</taxon>
        <taxon>Osphronemidae</taxon>
        <taxon>Betta</taxon>
    </lineage>
</organism>
<feature type="compositionally biased region" description="Basic and acidic residues" evidence="4">
    <location>
        <begin position="63"/>
        <end position="78"/>
    </location>
</feature>
<evidence type="ECO:0000256" key="3">
    <source>
        <dbReference type="ARBA" id="ARBA00023242"/>
    </source>
</evidence>
<feature type="compositionally biased region" description="Polar residues" evidence="4">
    <location>
        <begin position="149"/>
        <end position="160"/>
    </location>
</feature>
<dbReference type="Proteomes" id="UP000515150">
    <property type="component" value="Chromosome 8"/>
</dbReference>
<dbReference type="AlphaFoldDB" id="A0A6P7N7S7"/>
<accession>A0A6P7N7S7</accession>
<feature type="compositionally biased region" description="Basic and acidic residues" evidence="4">
    <location>
        <begin position="202"/>
        <end position="214"/>
    </location>
</feature>
<keyword evidence="3" id="KW-0539">Nucleus</keyword>
<keyword evidence="2" id="KW-0143">Chaperone</keyword>
<evidence type="ECO:0000259" key="5">
    <source>
        <dbReference type="SMART" id="SM01082"/>
    </source>
</evidence>
<dbReference type="OrthoDB" id="552755at2759"/>
<dbReference type="CTD" id="8479"/>
<evidence type="ECO:0000256" key="1">
    <source>
        <dbReference type="ARBA" id="ARBA00004123"/>
    </source>
</evidence>
<dbReference type="RefSeq" id="XP_029015576.1">
    <property type="nucleotide sequence ID" value="XM_029159743.3"/>
</dbReference>
<reference evidence="7" key="1">
    <citation type="submission" date="2025-08" db="UniProtKB">
        <authorList>
            <consortium name="RefSeq"/>
        </authorList>
    </citation>
    <scope>IDENTIFICATION</scope>
</reference>
<evidence type="ECO:0000256" key="4">
    <source>
        <dbReference type="SAM" id="MobiDB-lite"/>
    </source>
</evidence>
<comment type="subcellular location">
    <subcellularLocation>
        <location evidence="1">Nucleus</location>
    </subcellularLocation>
</comment>
<gene>
    <name evidence="7" type="primary">hirip3</name>
</gene>
<protein>
    <submittedName>
        <fullName evidence="7">HIRA-interacting protein 3</fullName>
    </submittedName>
</protein>
<feature type="compositionally biased region" description="Basic and acidic residues" evidence="4">
    <location>
        <begin position="284"/>
        <end position="297"/>
    </location>
</feature>
<name>A0A6P7N7S7_BETSP</name>
<dbReference type="InterPro" id="IPR019098">
    <property type="entry name" value="Histone_chaperone_domain_CHZ"/>
</dbReference>
<keyword evidence="6" id="KW-1185">Reference proteome</keyword>
<dbReference type="PANTHER" id="PTHR15410:SF2">
    <property type="entry name" value="HIRA-INTERACTING PROTEIN 3"/>
    <property type="match status" value="1"/>
</dbReference>
<sequence length="437" mass="49296">MVSERDTTRIRRFVCGQLRGEPDLSSLTIGILKKRYLAHVGCDSLSPDARNYMKQVVQQELMKMQDSDKSGSDQETKKPQNKRKREKEDVITSESEDESEAKKARCQSSSSSESEDKNDCKSESEESEGEAHIQLGSKDTKKEVKKSQPKTNGNDEQQVTSKDSNDEESNESEKEGNQTDFEDKLKRKVKKKANTTNNGETKSSKTNKEKKTSESDDENQTDTDKSELSSKIKNNDSSDEDKKESAEKKNNESDSDSSSLPSLEDEQSGGMETKQDNKKRKIAKKDESTRDQKDENKAIVRLKRYIALCGVRRNYKKLLDGCRSVRSKVAVLKKELEDLGVHGNPSIDKCKKVRMKREEAQELADLDVSNIIATQGRPKRRGASVWQEPKEPPSSAYKRTLNSDSDSNEENNGHRGHRRATDWANLQGIISDDGESD</sequence>
<dbReference type="InterPro" id="IPR037647">
    <property type="entry name" value="HIRIP3"/>
</dbReference>
<evidence type="ECO:0000256" key="2">
    <source>
        <dbReference type="ARBA" id="ARBA00023186"/>
    </source>
</evidence>
<dbReference type="InParanoid" id="A0A6P7N7S7"/>
<dbReference type="GeneID" id="114860828"/>
<dbReference type="SMART" id="SM01082">
    <property type="entry name" value="CHZ"/>
    <property type="match status" value="1"/>
</dbReference>
<evidence type="ECO:0000313" key="7">
    <source>
        <dbReference type="RefSeq" id="XP_029015576.1"/>
    </source>
</evidence>
<dbReference type="PANTHER" id="PTHR15410">
    <property type="entry name" value="HIRA-INTERACTING PROTEIN 3"/>
    <property type="match status" value="1"/>
</dbReference>
<feature type="domain" description="Histone chaperone" evidence="5">
    <location>
        <begin position="357"/>
        <end position="395"/>
    </location>
</feature>
<proteinExistence type="predicted"/>